<comment type="caution">
    <text evidence="3">The sequence shown here is derived from an EMBL/GenBank/DDBJ whole genome shotgun (WGS) entry which is preliminary data.</text>
</comment>
<evidence type="ECO:0000256" key="1">
    <source>
        <dbReference type="SAM" id="SignalP"/>
    </source>
</evidence>
<feature type="signal peptide" evidence="1">
    <location>
        <begin position="1"/>
        <end position="29"/>
    </location>
</feature>
<dbReference type="Pfam" id="PF09832">
    <property type="entry name" value="DUF2059"/>
    <property type="match status" value="1"/>
</dbReference>
<feature type="chain" id="PRO_5046622308" evidence="1">
    <location>
        <begin position="30"/>
        <end position="176"/>
    </location>
</feature>
<evidence type="ECO:0000313" key="4">
    <source>
        <dbReference type="Proteomes" id="UP000601099"/>
    </source>
</evidence>
<keyword evidence="4" id="KW-1185">Reference proteome</keyword>
<gene>
    <name evidence="3" type="ORF">I5L79_17265</name>
</gene>
<feature type="domain" description="DUF2059" evidence="2">
    <location>
        <begin position="105"/>
        <end position="163"/>
    </location>
</feature>
<evidence type="ECO:0000313" key="3">
    <source>
        <dbReference type="EMBL" id="MBG8555303.1"/>
    </source>
</evidence>
<sequence length="176" mass="19738">MTFFDFTRVPKSGLLLAATLLLTVPAALAQTAPVAPTAPAASAPAPVSAGQRKAAESLLEVMQSEKTTDQAINQMLTMQVEQNPNLKKVEPEMRAFMAKYMSWASLKDEMTQLYAREFSEKELKELTKFYQSATGQKFVSKQNMLLQSSMMLGQRRVQENLPELQRMIEEKMKGQE</sequence>
<reference evidence="3 4" key="1">
    <citation type="submission" date="2020-11" db="EMBL/GenBank/DDBJ databases">
        <title>Hymenobacter sp.</title>
        <authorList>
            <person name="Kim M.K."/>
        </authorList>
    </citation>
    <scope>NUCLEOTIDE SEQUENCE [LARGE SCALE GENOMIC DNA]</scope>
    <source>
        <strain evidence="3 4">BT594</strain>
    </source>
</reference>
<accession>A0ABS0L5B2</accession>
<organism evidence="3 4">
    <name type="scientific">Hymenobacter guriensis</name>
    <dbReference type="NCBI Taxonomy" id="2793065"/>
    <lineage>
        <taxon>Bacteria</taxon>
        <taxon>Pseudomonadati</taxon>
        <taxon>Bacteroidota</taxon>
        <taxon>Cytophagia</taxon>
        <taxon>Cytophagales</taxon>
        <taxon>Hymenobacteraceae</taxon>
        <taxon>Hymenobacter</taxon>
    </lineage>
</organism>
<dbReference type="InterPro" id="IPR018637">
    <property type="entry name" value="DUF2059"/>
</dbReference>
<name>A0ABS0L5B2_9BACT</name>
<dbReference type="EMBL" id="JADWYK010000012">
    <property type="protein sequence ID" value="MBG8555303.1"/>
    <property type="molecule type" value="Genomic_DNA"/>
</dbReference>
<dbReference type="Proteomes" id="UP000601099">
    <property type="component" value="Unassembled WGS sequence"/>
</dbReference>
<protein>
    <submittedName>
        <fullName evidence="3">DUF2059 domain-containing protein</fullName>
    </submittedName>
</protein>
<keyword evidence="1" id="KW-0732">Signal</keyword>
<proteinExistence type="predicted"/>
<dbReference type="RefSeq" id="WP_196956325.1">
    <property type="nucleotide sequence ID" value="NZ_JADWYK010000012.1"/>
</dbReference>
<evidence type="ECO:0000259" key="2">
    <source>
        <dbReference type="Pfam" id="PF09832"/>
    </source>
</evidence>